<dbReference type="KEGG" id="pfs:PFLU_3416"/>
<protein>
    <submittedName>
        <fullName evidence="2">Uncharacterized protein</fullName>
    </submittedName>
</protein>
<sequence>MGRCATIEPLTLSARDCVQFGKHFVRRYQFIHGKVFVQMGVGPVRTVLEGNASPAVEAALEQQTTLLLTAYLQAHASAAPYR</sequence>
<reference evidence="1" key="2">
    <citation type="submission" date="2023-10" db="EMBL/GenBank/DDBJ databases">
        <authorList>
            <person name="Fortmann-Grote C."/>
        </authorList>
    </citation>
    <scope>NUCLEOTIDE SEQUENCE</scope>
    <source>
        <strain evidence="1">SBW25</strain>
    </source>
</reference>
<dbReference type="AlphaFoldDB" id="C3KD67"/>
<organism evidence="2">
    <name type="scientific">Pseudomonas fluorescens (strain SBW25)</name>
    <dbReference type="NCBI Taxonomy" id="216595"/>
    <lineage>
        <taxon>Bacteria</taxon>
        <taxon>Pseudomonadati</taxon>
        <taxon>Pseudomonadota</taxon>
        <taxon>Gammaproteobacteria</taxon>
        <taxon>Pseudomonadales</taxon>
        <taxon>Pseudomonadaceae</taxon>
        <taxon>Pseudomonas</taxon>
    </lineage>
</organism>
<dbReference type="EMBL" id="OV986001">
    <property type="protein sequence ID" value="CAI2797627.1"/>
    <property type="molecule type" value="Genomic_DNA"/>
</dbReference>
<name>C3KD67_PSEFS</name>
<dbReference type="EMBL" id="AM181176">
    <property type="protein sequence ID" value="CAY49640.1"/>
    <property type="molecule type" value="Genomic_DNA"/>
</dbReference>
<gene>
    <name evidence="2" type="ordered locus">PFLU_3416</name>
</gene>
<evidence type="ECO:0000313" key="2">
    <source>
        <dbReference type="EMBL" id="CAY49640.1"/>
    </source>
</evidence>
<proteinExistence type="predicted"/>
<accession>C3KD67</accession>
<reference evidence="2" key="1">
    <citation type="journal article" date="2009" name="Genome Biol.">
        <title>Genomic and genetic analyses of diversity and plant interactions of Pseudomonas fluorescens.</title>
        <authorList>
            <person name="Silby M.W."/>
            <person name="Cerdeno-Tarraga A.M."/>
            <person name="Vernikos G.S."/>
            <person name="Giddens S.R."/>
            <person name="Jackson R.W."/>
            <person name="Preston G.M."/>
            <person name="Zhang X.X."/>
            <person name="Moon C.D."/>
            <person name="Gehrig S.M."/>
            <person name="Godfrey S.A."/>
            <person name="Knight C.G."/>
            <person name="Malone J.G."/>
            <person name="Robinson Z."/>
            <person name="Spiers A.J."/>
            <person name="Harris S."/>
            <person name="Challis G.L."/>
            <person name="Yaxley A.M."/>
            <person name="Harris D."/>
            <person name="Seeger K."/>
            <person name="Murphy L."/>
            <person name="Rutter S."/>
            <person name="Squares R."/>
            <person name="Quail M.A."/>
            <person name="Saunders E."/>
            <person name="Mavromatis K."/>
            <person name="Brettin T.S."/>
            <person name="Bentley S.D."/>
            <person name="Hothersall J."/>
            <person name="Stephens E."/>
            <person name="Thomas C.M."/>
            <person name="Parkhill J."/>
            <person name="Levy S.B."/>
            <person name="Rainey P.B."/>
            <person name="Thomson N.R."/>
        </authorList>
    </citation>
    <scope>NUCLEOTIDE SEQUENCE [LARGE SCALE GENOMIC DNA]</scope>
    <source>
        <strain evidence="2">SBW25</strain>
    </source>
</reference>
<dbReference type="HOGENOM" id="CLU_2555665_0_0_6"/>
<dbReference type="Proteomes" id="UP001152918">
    <property type="component" value="Chromosome"/>
</dbReference>
<evidence type="ECO:0000313" key="1">
    <source>
        <dbReference type="EMBL" id="CAI2797627.1"/>
    </source>
</evidence>